<feature type="compositionally biased region" description="Basic and acidic residues" evidence="1">
    <location>
        <begin position="70"/>
        <end position="85"/>
    </location>
</feature>
<name>A0AAP0L871_9MAGN</name>
<comment type="caution">
    <text evidence="2">The sequence shown here is derived from an EMBL/GenBank/DDBJ whole genome shotgun (WGS) entry which is preliminary data.</text>
</comment>
<keyword evidence="3" id="KW-1185">Reference proteome</keyword>
<evidence type="ECO:0000313" key="2">
    <source>
        <dbReference type="EMBL" id="KAK9166333.1"/>
    </source>
</evidence>
<accession>A0AAP0L871</accession>
<sequence length="150" mass="15742">MAKRGGERQWTTATESQQRLAEAGRTTTAAKGDGSGGEPATPRTSSGAADQRHWFADADQRQPGCSGEETAARDDDGQRGVERQRHGSNADLQWRGRRAAAAARTAGTSSGSASSSATQLQQRCRRGGRAQQRRRCGVGSAGEAAAATVW</sequence>
<protein>
    <submittedName>
        <fullName evidence="2">Uncharacterized protein</fullName>
    </submittedName>
</protein>
<reference evidence="2 3" key="1">
    <citation type="submission" date="2024-01" db="EMBL/GenBank/DDBJ databases">
        <title>Genome assemblies of Stephania.</title>
        <authorList>
            <person name="Yang L."/>
        </authorList>
    </citation>
    <scope>NUCLEOTIDE SEQUENCE [LARGE SCALE GENOMIC DNA]</scope>
    <source>
        <strain evidence="2">JXDWG</strain>
        <tissue evidence="2">Leaf</tissue>
    </source>
</reference>
<feature type="compositionally biased region" description="Basic residues" evidence="1">
    <location>
        <begin position="123"/>
        <end position="136"/>
    </location>
</feature>
<evidence type="ECO:0000256" key="1">
    <source>
        <dbReference type="SAM" id="MobiDB-lite"/>
    </source>
</evidence>
<gene>
    <name evidence="2" type="ORF">Scep_001524</name>
</gene>
<feature type="region of interest" description="Disordered" evidence="1">
    <location>
        <begin position="1"/>
        <end position="150"/>
    </location>
</feature>
<evidence type="ECO:0000313" key="3">
    <source>
        <dbReference type="Proteomes" id="UP001419268"/>
    </source>
</evidence>
<dbReference type="AlphaFoldDB" id="A0AAP0L871"/>
<dbReference type="EMBL" id="JBBNAG010000001">
    <property type="protein sequence ID" value="KAK9166333.1"/>
    <property type="molecule type" value="Genomic_DNA"/>
</dbReference>
<feature type="compositionally biased region" description="Polar residues" evidence="1">
    <location>
        <begin position="9"/>
        <end position="29"/>
    </location>
</feature>
<organism evidence="2 3">
    <name type="scientific">Stephania cephalantha</name>
    <dbReference type="NCBI Taxonomy" id="152367"/>
    <lineage>
        <taxon>Eukaryota</taxon>
        <taxon>Viridiplantae</taxon>
        <taxon>Streptophyta</taxon>
        <taxon>Embryophyta</taxon>
        <taxon>Tracheophyta</taxon>
        <taxon>Spermatophyta</taxon>
        <taxon>Magnoliopsida</taxon>
        <taxon>Ranunculales</taxon>
        <taxon>Menispermaceae</taxon>
        <taxon>Menispermoideae</taxon>
        <taxon>Cissampelideae</taxon>
        <taxon>Stephania</taxon>
    </lineage>
</organism>
<feature type="compositionally biased region" description="Low complexity" evidence="1">
    <location>
        <begin position="99"/>
        <end position="122"/>
    </location>
</feature>
<proteinExistence type="predicted"/>
<dbReference type="Proteomes" id="UP001419268">
    <property type="component" value="Unassembled WGS sequence"/>
</dbReference>
<feature type="compositionally biased region" description="Basic and acidic residues" evidence="1">
    <location>
        <begin position="50"/>
        <end position="60"/>
    </location>
</feature>